<name>A0AAV4QGP6_CAEEX</name>
<gene>
    <name evidence="2" type="ORF">CEXT_681521</name>
</gene>
<organism evidence="2 3">
    <name type="scientific">Caerostris extrusa</name>
    <name type="common">Bark spider</name>
    <name type="synonym">Caerostris bankana</name>
    <dbReference type="NCBI Taxonomy" id="172846"/>
    <lineage>
        <taxon>Eukaryota</taxon>
        <taxon>Metazoa</taxon>
        <taxon>Ecdysozoa</taxon>
        <taxon>Arthropoda</taxon>
        <taxon>Chelicerata</taxon>
        <taxon>Arachnida</taxon>
        <taxon>Araneae</taxon>
        <taxon>Araneomorphae</taxon>
        <taxon>Entelegynae</taxon>
        <taxon>Araneoidea</taxon>
        <taxon>Araneidae</taxon>
        <taxon>Caerostris</taxon>
    </lineage>
</organism>
<feature type="transmembrane region" description="Helical" evidence="1">
    <location>
        <begin position="64"/>
        <end position="81"/>
    </location>
</feature>
<dbReference type="EMBL" id="BPLR01006257">
    <property type="protein sequence ID" value="GIY08482.1"/>
    <property type="molecule type" value="Genomic_DNA"/>
</dbReference>
<comment type="caution">
    <text evidence="2">The sequence shown here is derived from an EMBL/GenBank/DDBJ whole genome shotgun (WGS) entry which is preliminary data.</text>
</comment>
<accession>A0AAV4QGP6</accession>
<proteinExistence type="predicted"/>
<keyword evidence="3" id="KW-1185">Reference proteome</keyword>
<dbReference type="Proteomes" id="UP001054945">
    <property type="component" value="Unassembled WGS sequence"/>
</dbReference>
<protein>
    <submittedName>
        <fullName evidence="2">Uncharacterized protein</fullName>
    </submittedName>
</protein>
<reference evidence="2 3" key="1">
    <citation type="submission" date="2021-06" db="EMBL/GenBank/DDBJ databases">
        <title>Caerostris extrusa draft genome.</title>
        <authorList>
            <person name="Kono N."/>
            <person name="Arakawa K."/>
        </authorList>
    </citation>
    <scope>NUCLEOTIDE SEQUENCE [LARGE SCALE GENOMIC DNA]</scope>
</reference>
<keyword evidence="1" id="KW-1133">Transmembrane helix</keyword>
<evidence type="ECO:0000313" key="2">
    <source>
        <dbReference type="EMBL" id="GIY08482.1"/>
    </source>
</evidence>
<evidence type="ECO:0000313" key="3">
    <source>
        <dbReference type="Proteomes" id="UP001054945"/>
    </source>
</evidence>
<keyword evidence="1" id="KW-0472">Membrane</keyword>
<dbReference type="AlphaFoldDB" id="A0AAV4QGP6"/>
<evidence type="ECO:0000256" key="1">
    <source>
        <dbReference type="SAM" id="Phobius"/>
    </source>
</evidence>
<sequence length="105" mass="12125">MQLIHSQVGFARQANRWPISFLMDACLHALTLDKEAISDLAQLIKVAYGWTVITARRNKVDDEAHFVIISFFINVLIFFFFCSRDISVVQCFRIGWLFMAFLYGG</sequence>
<keyword evidence="1" id="KW-0812">Transmembrane</keyword>